<keyword evidence="4 13" id="KW-0808">Transferase</keyword>
<keyword evidence="3 13" id="KW-0723">Serine/threonine-protein kinase</keyword>
<dbReference type="Proteomes" id="UP001190926">
    <property type="component" value="Unassembled WGS sequence"/>
</dbReference>
<feature type="transmembrane region" description="Helical" evidence="14">
    <location>
        <begin position="415"/>
        <end position="440"/>
    </location>
</feature>
<dbReference type="InterPro" id="IPR003609">
    <property type="entry name" value="Pan_app"/>
</dbReference>
<evidence type="ECO:0000256" key="14">
    <source>
        <dbReference type="SAM" id="Phobius"/>
    </source>
</evidence>
<dbReference type="Pfam" id="PF01453">
    <property type="entry name" value="B_lectin"/>
    <property type="match status" value="1"/>
</dbReference>
<dbReference type="PROSITE" id="PS50927">
    <property type="entry name" value="BULB_LECTIN"/>
    <property type="match status" value="1"/>
</dbReference>
<dbReference type="SMART" id="SM00220">
    <property type="entry name" value="S_TKc"/>
    <property type="match status" value="1"/>
</dbReference>
<name>A0AAD4J3Y5_PERFH</name>
<feature type="domain" description="Bulb-type lectin" evidence="17">
    <location>
        <begin position="26"/>
        <end position="144"/>
    </location>
</feature>
<comment type="caution">
    <text evidence="19">The sequence shown here is derived from an EMBL/GenBank/DDBJ whole genome shotgun (WGS) entry which is preliminary data.</text>
</comment>
<evidence type="ECO:0000256" key="11">
    <source>
        <dbReference type="ARBA" id="ARBA00047899"/>
    </source>
</evidence>
<dbReference type="Pfam" id="PF08276">
    <property type="entry name" value="PAN_2"/>
    <property type="match status" value="1"/>
</dbReference>
<dbReference type="GO" id="GO:0004674">
    <property type="term" value="F:protein serine/threonine kinase activity"/>
    <property type="evidence" value="ECO:0007669"/>
    <property type="project" value="UniProtKB-KW"/>
</dbReference>
<dbReference type="InterPro" id="IPR011009">
    <property type="entry name" value="Kinase-like_dom_sf"/>
</dbReference>
<dbReference type="SMART" id="SM00108">
    <property type="entry name" value="B_lectin"/>
    <property type="match status" value="1"/>
</dbReference>
<keyword evidence="14" id="KW-0472">Membrane</keyword>
<dbReference type="InterPro" id="IPR024171">
    <property type="entry name" value="SRK-like_kinase"/>
</dbReference>
<dbReference type="Gene3D" id="1.10.510.10">
    <property type="entry name" value="Transferase(Phosphotransferase) domain 1"/>
    <property type="match status" value="1"/>
</dbReference>
<dbReference type="PANTHER" id="PTHR27002:SF1084">
    <property type="entry name" value="NON-SPECIFIC SERINE_THREONINE PROTEIN KINASE"/>
    <property type="match status" value="1"/>
</dbReference>
<dbReference type="CDD" id="cd14066">
    <property type="entry name" value="STKc_IRAK"/>
    <property type="match status" value="1"/>
</dbReference>
<dbReference type="Gene3D" id="2.90.10.10">
    <property type="entry name" value="Bulb-type lectin domain"/>
    <property type="match status" value="1"/>
</dbReference>
<protein>
    <recommendedName>
        <fullName evidence="13">Receptor-like serine/threonine-protein kinase</fullName>
        <ecNumber evidence="13">2.7.11.1</ecNumber>
    </recommendedName>
</protein>
<evidence type="ECO:0000313" key="19">
    <source>
        <dbReference type="EMBL" id="KAH6826694.1"/>
    </source>
</evidence>
<dbReference type="Pfam" id="PF07714">
    <property type="entry name" value="PK_Tyr_Ser-Thr"/>
    <property type="match status" value="1"/>
</dbReference>
<dbReference type="FunFam" id="1.10.510.10:FF:000060">
    <property type="entry name" value="G-type lectin S-receptor-like serine/threonine-protein kinase"/>
    <property type="match status" value="1"/>
</dbReference>
<evidence type="ECO:0000256" key="6">
    <source>
        <dbReference type="ARBA" id="ARBA00022741"/>
    </source>
</evidence>
<dbReference type="InterPro" id="IPR000858">
    <property type="entry name" value="S_locus_glycoprot_dom"/>
</dbReference>
<keyword evidence="5 15" id="KW-0732">Signal</keyword>
<gene>
    <name evidence="19" type="ORF">C2S53_008890</name>
</gene>
<evidence type="ECO:0000259" key="18">
    <source>
        <dbReference type="PROSITE" id="PS50948"/>
    </source>
</evidence>
<evidence type="ECO:0000313" key="20">
    <source>
        <dbReference type="Proteomes" id="UP001190926"/>
    </source>
</evidence>
<evidence type="ECO:0000256" key="5">
    <source>
        <dbReference type="ARBA" id="ARBA00022729"/>
    </source>
</evidence>
<evidence type="ECO:0000256" key="4">
    <source>
        <dbReference type="ARBA" id="ARBA00022679"/>
    </source>
</evidence>
<dbReference type="SUPFAM" id="SSF56112">
    <property type="entry name" value="Protein kinase-like (PK-like)"/>
    <property type="match status" value="1"/>
</dbReference>
<dbReference type="GO" id="GO:0005886">
    <property type="term" value="C:plasma membrane"/>
    <property type="evidence" value="ECO:0007669"/>
    <property type="project" value="UniProtKB-SubCell"/>
</dbReference>
<dbReference type="PANTHER" id="PTHR27002">
    <property type="entry name" value="RECEPTOR-LIKE SERINE/THREONINE-PROTEIN KINASE SD1-8"/>
    <property type="match status" value="1"/>
</dbReference>
<keyword evidence="14" id="KW-0812">Transmembrane</keyword>
<keyword evidence="6 13" id="KW-0547">Nucleotide-binding</keyword>
<comment type="subcellular location">
    <subcellularLocation>
        <location evidence="1">Cell membrane</location>
        <topology evidence="1">Single-pass type I membrane protein</topology>
    </subcellularLocation>
</comment>
<dbReference type="InterPro" id="IPR036426">
    <property type="entry name" value="Bulb-type_lectin_dom_sf"/>
</dbReference>
<dbReference type="GO" id="GO:0005524">
    <property type="term" value="F:ATP binding"/>
    <property type="evidence" value="ECO:0007669"/>
    <property type="project" value="UniProtKB-KW"/>
</dbReference>
<evidence type="ECO:0000256" key="10">
    <source>
        <dbReference type="ARBA" id="ARBA00023180"/>
    </source>
</evidence>
<dbReference type="InterPro" id="IPR000719">
    <property type="entry name" value="Prot_kinase_dom"/>
</dbReference>
<evidence type="ECO:0000256" key="15">
    <source>
        <dbReference type="SAM" id="SignalP"/>
    </source>
</evidence>
<reference evidence="19 20" key="1">
    <citation type="journal article" date="2021" name="Nat. Commun.">
        <title>Incipient diploidization of the medicinal plant Perilla within 10,000 years.</title>
        <authorList>
            <person name="Zhang Y."/>
            <person name="Shen Q."/>
            <person name="Leng L."/>
            <person name="Zhang D."/>
            <person name="Chen S."/>
            <person name="Shi Y."/>
            <person name="Ning Z."/>
            <person name="Chen S."/>
        </authorList>
    </citation>
    <scope>NUCLEOTIDE SEQUENCE [LARGE SCALE GENOMIC DNA]</scope>
    <source>
        <strain evidence="20">cv. PC099</strain>
    </source>
</reference>
<evidence type="ECO:0000256" key="1">
    <source>
        <dbReference type="ARBA" id="ARBA00004251"/>
    </source>
</evidence>
<evidence type="ECO:0000259" key="16">
    <source>
        <dbReference type="PROSITE" id="PS50011"/>
    </source>
</evidence>
<evidence type="ECO:0000256" key="8">
    <source>
        <dbReference type="ARBA" id="ARBA00022840"/>
    </source>
</evidence>
<feature type="domain" description="Protein kinase" evidence="16">
    <location>
        <begin position="493"/>
        <end position="780"/>
    </location>
</feature>
<dbReference type="Pfam" id="PF00954">
    <property type="entry name" value="S_locus_glycop"/>
    <property type="match status" value="1"/>
</dbReference>
<evidence type="ECO:0000259" key="17">
    <source>
        <dbReference type="PROSITE" id="PS50927"/>
    </source>
</evidence>
<evidence type="ECO:0000256" key="9">
    <source>
        <dbReference type="ARBA" id="ARBA00023157"/>
    </source>
</evidence>
<evidence type="ECO:0000256" key="3">
    <source>
        <dbReference type="ARBA" id="ARBA00022527"/>
    </source>
</evidence>
<dbReference type="SUPFAM" id="SSF51110">
    <property type="entry name" value="alpha-D-mannose-specific plant lectins"/>
    <property type="match status" value="1"/>
</dbReference>
<dbReference type="GO" id="GO:0048544">
    <property type="term" value="P:recognition of pollen"/>
    <property type="evidence" value="ECO:0007669"/>
    <property type="project" value="InterPro"/>
</dbReference>
<accession>A0AAD4J3Y5</accession>
<dbReference type="PROSITE" id="PS50948">
    <property type="entry name" value="PAN"/>
    <property type="match status" value="1"/>
</dbReference>
<keyword evidence="2" id="KW-1003">Cell membrane</keyword>
<dbReference type="EMBL" id="SDAM02000162">
    <property type="protein sequence ID" value="KAH6826694.1"/>
    <property type="molecule type" value="Genomic_DNA"/>
</dbReference>
<evidence type="ECO:0000256" key="12">
    <source>
        <dbReference type="ARBA" id="ARBA00048679"/>
    </source>
</evidence>
<organism evidence="19 20">
    <name type="scientific">Perilla frutescens var. hirtella</name>
    <name type="common">Perilla citriodora</name>
    <name type="synonym">Perilla setoyensis</name>
    <dbReference type="NCBI Taxonomy" id="608512"/>
    <lineage>
        <taxon>Eukaryota</taxon>
        <taxon>Viridiplantae</taxon>
        <taxon>Streptophyta</taxon>
        <taxon>Embryophyta</taxon>
        <taxon>Tracheophyta</taxon>
        <taxon>Spermatophyta</taxon>
        <taxon>Magnoliopsida</taxon>
        <taxon>eudicotyledons</taxon>
        <taxon>Gunneridae</taxon>
        <taxon>Pentapetalae</taxon>
        <taxon>asterids</taxon>
        <taxon>lamiids</taxon>
        <taxon>Lamiales</taxon>
        <taxon>Lamiaceae</taxon>
        <taxon>Nepetoideae</taxon>
        <taxon>Elsholtzieae</taxon>
        <taxon>Perilla</taxon>
    </lineage>
</organism>
<comment type="catalytic activity">
    <reaction evidence="12 13">
        <text>L-seryl-[protein] + ATP = O-phospho-L-seryl-[protein] + ADP + H(+)</text>
        <dbReference type="Rhea" id="RHEA:17989"/>
        <dbReference type="Rhea" id="RHEA-COMP:9863"/>
        <dbReference type="Rhea" id="RHEA-COMP:11604"/>
        <dbReference type="ChEBI" id="CHEBI:15378"/>
        <dbReference type="ChEBI" id="CHEBI:29999"/>
        <dbReference type="ChEBI" id="CHEBI:30616"/>
        <dbReference type="ChEBI" id="CHEBI:83421"/>
        <dbReference type="ChEBI" id="CHEBI:456216"/>
        <dbReference type="EC" id="2.7.11.1"/>
    </reaction>
</comment>
<dbReference type="CDD" id="cd00028">
    <property type="entry name" value="B_lectin"/>
    <property type="match status" value="1"/>
</dbReference>
<dbReference type="InterPro" id="IPR008271">
    <property type="entry name" value="Ser/Thr_kinase_AS"/>
</dbReference>
<dbReference type="Gene3D" id="3.30.200.20">
    <property type="entry name" value="Phosphorylase Kinase, domain 1"/>
    <property type="match status" value="1"/>
</dbReference>
<dbReference type="FunFam" id="3.30.200.20:FF:000195">
    <property type="entry name" value="G-type lectin S-receptor-like serine/threonine-protein kinase"/>
    <property type="match status" value="1"/>
</dbReference>
<dbReference type="CDD" id="cd01098">
    <property type="entry name" value="PAN_AP_plant"/>
    <property type="match status" value="1"/>
</dbReference>
<dbReference type="PROSITE" id="PS50011">
    <property type="entry name" value="PROTEIN_KINASE_DOM"/>
    <property type="match status" value="1"/>
</dbReference>
<keyword evidence="10" id="KW-0325">Glycoprotein</keyword>
<keyword evidence="7 13" id="KW-0418">Kinase</keyword>
<sequence>MMAFNMYTCCFLLILGLPLFYCNGSSDTLLPGQSLLSNETLVSKGGIFEMGLFSPAGNSTNYYLAIWYKNIPLRTVVKVFLRSYDPIPYSNYKDLRLHFFSNGSLCFYNCSWGYLENGSEAVILDTGNFVLRNGSGGILWQSFDHPTDTWLPGMKLYSYNYGLVSWMHPNDPVPGNYSLQADNTQLSTLFNGDKILWRSGRLQGGTFPSLPDYSTFTNSYNFTYFSDTTGFGYDDYFIYNVYNESLVSRIVIDYLGVLRHFGWSEARQSWIVLSTNDEHTMYNNTICKANYSPACRCLDGFVPRVIHEWVLSNFTDGCVRSRDLQCSDDKGKTEFTNVTITQLPANAQPWNAPNGACYLACSDNCSCTAYANDTGGGCLLFMGDLLSLETPPNNSVGVHLFLKTESESAHAHKQVLAVAIIVPITAAVIIFCFCFCYIWAKLKNKESGVTNQNLLLLDFKSNRPVYRNAEEKDNQYEFPIFSFSSIAASTNNFSVTNKLGQGGFGPVYKGELLNGQSVAVKRLSRRSGQGLEEFKNETELIAKLQHRNLVGILGCCTENDEMILVYEYMSNKSLDVFLFEPTKKEVLDWKRRVHIISGIAQGLLYLHQYSRLRIVHRDLKASNILLDAEMSPKISDFGMARIFGGNELQANTKRIVGTYGYMSPEYAMEGLFSVKSDVFAFGVLMLEIISGKKNSGFYGSDHLSLLRYAWNLWKNDSSDELIDPVLDMSDSSSSILALRYIQISLLCVEENPADRPLISEVVGMLSNEKKAIASPLNPAFIVGRSLAKPTPTQHKVEICSVNDLTVSDVGGR</sequence>
<keyword evidence="9" id="KW-1015">Disulfide bond</keyword>
<dbReference type="EC" id="2.7.11.1" evidence="13"/>
<proteinExistence type="inferred from homology"/>
<feature type="domain" description="Apple" evidence="18">
    <location>
        <begin position="326"/>
        <end position="405"/>
    </location>
</feature>
<comment type="catalytic activity">
    <reaction evidence="11 13">
        <text>L-threonyl-[protein] + ATP = O-phospho-L-threonyl-[protein] + ADP + H(+)</text>
        <dbReference type="Rhea" id="RHEA:46608"/>
        <dbReference type="Rhea" id="RHEA-COMP:11060"/>
        <dbReference type="Rhea" id="RHEA-COMP:11605"/>
        <dbReference type="ChEBI" id="CHEBI:15378"/>
        <dbReference type="ChEBI" id="CHEBI:30013"/>
        <dbReference type="ChEBI" id="CHEBI:30616"/>
        <dbReference type="ChEBI" id="CHEBI:61977"/>
        <dbReference type="ChEBI" id="CHEBI:456216"/>
        <dbReference type="EC" id="2.7.11.1"/>
    </reaction>
</comment>
<keyword evidence="14" id="KW-1133">Transmembrane helix</keyword>
<feature type="chain" id="PRO_5042247189" description="Receptor-like serine/threonine-protein kinase" evidence="15">
    <location>
        <begin position="25"/>
        <end position="812"/>
    </location>
</feature>
<dbReference type="PROSITE" id="PS00108">
    <property type="entry name" value="PROTEIN_KINASE_ST"/>
    <property type="match status" value="1"/>
</dbReference>
<comment type="similarity">
    <text evidence="13">Belongs to the protein kinase superfamily. Ser/Thr protein kinase family.</text>
</comment>
<keyword evidence="20" id="KW-1185">Reference proteome</keyword>
<evidence type="ECO:0000256" key="2">
    <source>
        <dbReference type="ARBA" id="ARBA00022475"/>
    </source>
</evidence>
<keyword evidence="8 13" id="KW-0067">ATP-binding</keyword>
<dbReference type="PIRSF" id="PIRSF000641">
    <property type="entry name" value="SRK"/>
    <property type="match status" value="1"/>
</dbReference>
<evidence type="ECO:0000256" key="7">
    <source>
        <dbReference type="ARBA" id="ARBA00022777"/>
    </source>
</evidence>
<dbReference type="InterPro" id="IPR001480">
    <property type="entry name" value="Bulb-type_lectin_dom"/>
</dbReference>
<dbReference type="AlphaFoldDB" id="A0AAD4J3Y5"/>
<evidence type="ECO:0000256" key="13">
    <source>
        <dbReference type="PIRNR" id="PIRNR000641"/>
    </source>
</evidence>
<dbReference type="InterPro" id="IPR001245">
    <property type="entry name" value="Ser-Thr/Tyr_kinase_cat_dom"/>
</dbReference>
<feature type="signal peptide" evidence="15">
    <location>
        <begin position="1"/>
        <end position="24"/>
    </location>
</feature>